<protein>
    <submittedName>
        <fullName evidence="2">Uncharacterized protein</fullName>
    </submittedName>
</protein>
<keyword evidence="3" id="KW-1185">Reference proteome</keyword>
<evidence type="ECO:0000313" key="3">
    <source>
        <dbReference type="Proteomes" id="UP001240984"/>
    </source>
</evidence>
<dbReference type="Proteomes" id="UP001240984">
    <property type="component" value="Unassembled WGS sequence"/>
</dbReference>
<name>A0ABT9MP14_9ACTN</name>
<dbReference type="EMBL" id="JAUSRA010000001">
    <property type="protein sequence ID" value="MDP9793142.1"/>
    <property type="molecule type" value="Genomic_DNA"/>
</dbReference>
<feature type="region of interest" description="Disordered" evidence="1">
    <location>
        <begin position="216"/>
        <end position="244"/>
    </location>
</feature>
<reference evidence="2 3" key="1">
    <citation type="submission" date="2023-07" db="EMBL/GenBank/DDBJ databases">
        <title>Sequencing the genomes of 1000 actinobacteria strains.</title>
        <authorList>
            <person name="Klenk H.-P."/>
        </authorList>
    </citation>
    <scope>NUCLEOTIDE SEQUENCE [LARGE SCALE GENOMIC DNA]</scope>
    <source>
        <strain evidence="2 3">DSM 44710</strain>
    </source>
</reference>
<organism evidence="2 3">
    <name type="scientific">Catenuloplanes nepalensis</name>
    <dbReference type="NCBI Taxonomy" id="587533"/>
    <lineage>
        <taxon>Bacteria</taxon>
        <taxon>Bacillati</taxon>
        <taxon>Actinomycetota</taxon>
        <taxon>Actinomycetes</taxon>
        <taxon>Micromonosporales</taxon>
        <taxon>Micromonosporaceae</taxon>
        <taxon>Catenuloplanes</taxon>
    </lineage>
</organism>
<evidence type="ECO:0000256" key="1">
    <source>
        <dbReference type="SAM" id="MobiDB-lite"/>
    </source>
</evidence>
<accession>A0ABT9MP14</accession>
<feature type="compositionally biased region" description="Basic and acidic residues" evidence="1">
    <location>
        <begin position="232"/>
        <end position="244"/>
    </location>
</feature>
<proteinExistence type="predicted"/>
<comment type="caution">
    <text evidence="2">The sequence shown here is derived from an EMBL/GenBank/DDBJ whole genome shotgun (WGS) entry which is preliminary data.</text>
</comment>
<dbReference type="RefSeq" id="WP_306828115.1">
    <property type="nucleotide sequence ID" value="NZ_JAUSRA010000001.1"/>
</dbReference>
<sequence length="331" mass="36196">MLGWTHTDGVDEVRDLARRGLLAGTIASACDQHRLRLTGATYAIVWPVVYGRLTRRIELRRGHVTCAASVSRLTDDCLDRFENDVEAVVEDVTHRAGSRIDNLEGWIASRLVPATVDGHRRRRGEIGALQRPRVPGWLAAELDDDAWLIDLATQMLIWAGTTATAGYDLWPTASWAVRRCERLGGWSAYGEADVHADIRVVQRAMRTRPQWYDRYVEGPLGRKQPPVASAPQHDDSARAGTPDGREDTLAALAHDAVATIQTRLRHGEPARAVVQDVLSTIFGADAGAPADRPGAGGRAYEDPLDRMLRDPAGLDRLVATVLTIVSAPGDD</sequence>
<gene>
    <name evidence="2" type="ORF">J2S43_001654</name>
</gene>
<evidence type="ECO:0000313" key="2">
    <source>
        <dbReference type="EMBL" id="MDP9793142.1"/>
    </source>
</evidence>